<dbReference type="Proteomes" id="UP000234181">
    <property type="component" value="Unassembled WGS sequence"/>
</dbReference>
<evidence type="ECO:0008006" key="3">
    <source>
        <dbReference type="Google" id="ProtNLM"/>
    </source>
</evidence>
<name>A0ABY1TRS3_XANCH</name>
<organism evidence="1 2">
    <name type="scientific">Xanthomonas campestris pv. phaseoli</name>
    <dbReference type="NCBI Taxonomy" id="317013"/>
    <lineage>
        <taxon>Bacteria</taxon>
        <taxon>Pseudomonadati</taxon>
        <taxon>Pseudomonadota</taxon>
        <taxon>Gammaproteobacteria</taxon>
        <taxon>Lysobacterales</taxon>
        <taxon>Lysobacteraceae</taxon>
        <taxon>Xanthomonas</taxon>
    </lineage>
</organism>
<dbReference type="EMBL" id="OCYT01000090">
    <property type="protein sequence ID" value="SON80439.1"/>
    <property type="molecule type" value="Genomic_DNA"/>
</dbReference>
<gene>
    <name evidence="1" type="ORF">XAP6984_350039</name>
</gene>
<accession>A0ABY1TRS3</accession>
<protein>
    <recommendedName>
        <fullName evidence="3">Transposase</fullName>
    </recommendedName>
</protein>
<sequence length="60" mass="6889">MYHCGGQKFHACIRAFGFVDSGFSSRSFRRNRALTERACLVRMHRLAPMRVSRDISVAEV</sequence>
<keyword evidence="2" id="KW-1185">Reference proteome</keyword>
<proteinExistence type="predicted"/>
<reference evidence="1 2" key="1">
    <citation type="submission" date="2017-10" db="EMBL/GenBank/DDBJ databases">
        <authorList>
            <person name="Regsiter A."/>
            <person name="William W."/>
        </authorList>
    </citation>
    <scope>NUCLEOTIDE SEQUENCE [LARGE SCALE GENOMIC DNA]</scope>
    <source>
        <strain evidence="1 2">CFBP6984</strain>
    </source>
</reference>
<evidence type="ECO:0000313" key="1">
    <source>
        <dbReference type="EMBL" id="SON80439.1"/>
    </source>
</evidence>
<evidence type="ECO:0000313" key="2">
    <source>
        <dbReference type="Proteomes" id="UP000234181"/>
    </source>
</evidence>
<comment type="caution">
    <text evidence="1">The sequence shown here is derived from an EMBL/GenBank/DDBJ whole genome shotgun (WGS) entry which is preliminary data.</text>
</comment>